<evidence type="ECO:0000313" key="4">
    <source>
        <dbReference type="Proteomes" id="UP000675920"/>
    </source>
</evidence>
<evidence type="ECO:0000313" key="5">
    <source>
        <dbReference type="RefSeq" id="WP_084545278.1"/>
    </source>
</evidence>
<dbReference type="PANTHER" id="PTHR43854">
    <property type="entry name" value="INDOLEPYRUVATE OXIDOREDUCTASE SUBUNIT IORB"/>
    <property type="match status" value="1"/>
</dbReference>
<dbReference type="RefSeq" id="WP_084545278.1">
    <property type="nucleotide sequence ID" value="NZ_KI519499.1"/>
</dbReference>
<keyword evidence="2" id="KW-0472">Membrane</keyword>
<evidence type="ECO:0000256" key="1">
    <source>
        <dbReference type="ARBA" id="ARBA00023002"/>
    </source>
</evidence>
<protein>
    <submittedName>
        <fullName evidence="5">2-oxoacid:acceptor oxidoreductase family protein</fullName>
    </submittedName>
</protein>
<organism evidence="4 5">
    <name type="scientific">Derxia gummosa DSM 723</name>
    <dbReference type="NCBI Taxonomy" id="1121388"/>
    <lineage>
        <taxon>Bacteria</taxon>
        <taxon>Pseudomonadati</taxon>
        <taxon>Pseudomonadota</taxon>
        <taxon>Betaproteobacteria</taxon>
        <taxon>Burkholderiales</taxon>
        <taxon>Alcaligenaceae</taxon>
        <taxon>Derxia</taxon>
    </lineage>
</organism>
<evidence type="ECO:0000256" key="2">
    <source>
        <dbReference type="SAM" id="Phobius"/>
    </source>
</evidence>
<reference evidence="5" key="3">
    <citation type="submission" date="2025-08" db="UniProtKB">
        <authorList>
            <consortium name="RefSeq"/>
        </authorList>
    </citation>
    <scope>IDENTIFICATION</scope>
</reference>
<feature type="transmembrane region" description="Helical" evidence="2">
    <location>
        <begin position="12"/>
        <end position="36"/>
    </location>
</feature>
<dbReference type="Gene3D" id="3.40.920.10">
    <property type="entry name" value="Pyruvate-ferredoxin oxidoreductase, PFOR, domain III"/>
    <property type="match status" value="1"/>
</dbReference>
<dbReference type="Pfam" id="PF01558">
    <property type="entry name" value="POR"/>
    <property type="match status" value="1"/>
</dbReference>
<keyword evidence="4" id="KW-1185">Reference proteome</keyword>
<dbReference type="SUPFAM" id="SSF53323">
    <property type="entry name" value="Pyruvate-ferredoxin oxidoreductase, PFOR, domain III"/>
    <property type="match status" value="1"/>
</dbReference>
<accession>A0A8B6XBI9</accession>
<dbReference type="InterPro" id="IPR052198">
    <property type="entry name" value="IorB_Oxidoreductase"/>
</dbReference>
<dbReference type="InterPro" id="IPR019752">
    <property type="entry name" value="Pyrv/ketoisovalerate_OxRed_cat"/>
</dbReference>
<dbReference type="PANTHER" id="PTHR43854:SF1">
    <property type="entry name" value="INDOLEPYRUVATE OXIDOREDUCTASE SUBUNIT IORB"/>
    <property type="match status" value="1"/>
</dbReference>
<dbReference type="InterPro" id="IPR002869">
    <property type="entry name" value="Pyrv_flavodox_OxRed_cen"/>
</dbReference>
<reference evidence="5" key="1">
    <citation type="journal article" date="1993" name="Proc. Natl. Acad. Sci. U.S.A.">
        <title>Growth of the cyanobacterium Anabaena on molecular nitrogen: NifJ is required when iron is limited.</title>
        <authorList>
            <person name="Bauer C.C."/>
            <person name="Scappino L."/>
            <person name="Haselkorn R."/>
        </authorList>
    </citation>
    <scope>NUCLEOTIDE SEQUENCE</scope>
</reference>
<feature type="domain" description="Pyruvate/ketoisovalerate oxidoreductase catalytic" evidence="3">
    <location>
        <begin position="24"/>
        <end position="203"/>
    </location>
</feature>
<reference evidence="5" key="2">
    <citation type="journal article" date="1996" name="J. Bacteriol.">
        <title>Molecular and phylogenetic characterization of pyruvate and 2-ketoisovalerate ferredoxin oxidoreductases from Pyrococcus furiosus and pyruvate ferredoxin oxidoreductase from Thermotoga maritima.</title>
        <authorList>
            <person name="Kletzin A."/>
            <person name="Adams M.W."/>
        </authorList>
    </citation>
    <scope>NUCLEOTIDE SEQUENCE</scope>
</reference>
<dbReference type="GO" id="GO:0016903">
    <property type="term" value="F:oxidoreductase activity, acting on the aldehyde or oxo group of donors"/>
    <property type="evidence" value="ECO:0007669"/>
    <property type="project" value="InterPro"/>
</dbReference>
<keyword evidence="2" id="KW-1133">Transmembrane helix</keyword>
<keyword evidence="2" id="KW-0812">Transmembrane</keyword>
<dbReference type="AlphaFoldDB" id="A0A8B6XBI9"/>
<name>A0A8B6XBI9_9BURK</name>
<dbReference type="Proteomes" id="UP000675920">
    <property type="component" value="Unplaced"/>
</dbReference>
<sequence>MSVNSAVAQSSSAIPLSLGVAGLGGLGVVGLTRLIATTLQRRYPRVVSTETRGIAQRRAPVRATLRAGHRVRSPLLGGAPLDLMLVLESGEALRWRQDIGPGTRCVVSDLVIRPSGQAEQAPLVSPDEVARVLREAGAEVTELRMADWLAEHGHPAHASATVAFGAFVRRLGFGRADCLALLDSQVPAASRAMNHAAFEHGYAAIDGAALPAFCRARPAEAPDFAHLAAA</sequence>
<keyword evidence="1" id="KW-0560">Oxidoreductase</keyword>
<proteinExistence type="predicted"/>
<evidence type="ECO:0000259" key="3">
    <source>
        <dbReference type="Pfam" id="PF01558"/>
    </source>
</evidence>